<reference evidence="4" key="1">
    <citation type="journal article" date="2017" name="Nat. Commun.">
        <title>The North American bullfrog draft genome provides insight into hormonal regulation of long noncoding RNA.</title>
        <authorList>
            <person name="Hammond S.A."/>
            <person name="Warren R.L."/>
            <person name="Vandervalk B.P."/>
            <person name="Kucuk E."/>
            <person name="Khan H."/>
            <person name="Gibb E.A."/>
            <person name="Pandoh P."/>
            <person name="Kirk H."/>
            <person name="Zhao Y."/>
            <person name="Jones M."/>
            <person name="Mungall A.J."/>
            <person name="Coope R."/>
            <person name="Pleasance S."/>
            <person name="Moore R.A."/>
            <person name="Holt R.A."/>
            <person name="Round J.M."/>
            <person name="Ohora S."/>
            <person name="Walle B.V."/>
            <person name="Veldhoen N."/>
            <person name="Helbing C.C."/>
            <person name="Birol I."/>
        </authorList>
    </citation>
    <scope>NUCLEOTIDE SEQUENCE [LARGE SCALE GENOMIC DNA]</scope>
</reference>
<reference evidence="3" key="2">
    <citation type="submission" date="2017-08" db="EMBL/GenBank/DDBJ databases">
        <title>Assembly of the North American Bullfrog Genome.</title>
        <authorList>
            <person name="Warren R.L."/>
            <person name="Vandervalk B.P."/>
            <person name="Kucuk E."/>
            <person name="Birol I."/>
            <person name="Helbing C."/>
            <person name="Pandoh P."/>
            <person name="Behsaz B."/>
            <person name="Mohamadi H."/>
            <person name="Chu J."/>
            <person name="Jackman S."/>
            <person name="Hammond S.A."/>
            <person name="Veldhoen N."/>
            <person name="Kirk H."/>
            <person name="Zhao Y."/>
            <person name="Coope R."/>
            <person name="Pleasance S."/>
            <person name="Moore R."/>
            <person name="Holt R."/>
        </authorList>
    </citation>
    <scope>NUCLEOTIDE SEQUENCE</scope>
    <source>
        <strain evidence="3">Bruno</strain>
        <tissue evidence="3">Liver</tissue>
    </source>
</reference>
<evidence type="ECO:0000313" key="2">
    <source>
        <dbReference type="EMBL" id="PIO12836.1"/>
    </source>
</evidence>
<evidence type="ECO:0000313" key="1">
    <source>
        <dbReference type="EMBL" id="PIO12518.1"/>
    </source>
</evidence>
<dbReference type="PANTHER" id="PTHR21505">
    <property type="entry name" value="MADF DOMAIN-CONTAINING PROTEIN-RELATED"/>
    <property type="match status" value="1"/>
</dbReference>
<gene>
    <name evidence="3" type="ORF">AB205_0059500</name>
    <name evidence="2" type="ORF">AB205_0085520</name>
    <name evidence="1" type="ORF">AB205_0129410</name>
</gene>
<keyword evidence="4" id="KW-1185">Reference proteome</keyword>
<accession>A0A2G9QBG0</accession>
<protein>
    <recommendedName>
        <fullName evidence="5">MADF domain-containing protein</fullName>
    </recommendedName>
</protein>
<dbReference type="EMBL" id="KZ060032">
    <property type="protein sequence ID" value="PIO12937.1"/>
    <property type="molecule type" value="Genomic_DNA"/>
</dbReference>
<evidence type="ECO:0000313" key="4">
    <source>
        <dbReference type="Proteomes" id="UP000228934"/>
    </source>
</evidence>
<proteinExistence type="predicted"/>
<dbReference type="AlphaFoldDB" id="A0A2G9QBG0"/>
<evidence type="ECO:0000313" key="3">
    <source>
        <dbReference type="EMBL" id="PIO12937.1"/>
    </source>
</evidence>
<dbReference type="OrthoDB" id="6617753at2759"/>
<organism evidence="3 4">
    <name type="scientific">Aquarana catesbeiana</name>
    <name type="common">American bullfrog</name>
    <name type="synonym">Rana catesbeiana</name>
    <dbReference type="NCBI Taxonomy" id="8400"/>
    <lineage>
        <taxon>Eukaryota</taxon>
        <taxon>Metazoa</taxon>
        <taxon>Chordata</taxon>
        <taxon>Craniata</taxon>
        <taxon>Vertebrata</taxon>
        <taxon>Euteleostomi</taxon>
        <taxon>Amphibia</taxon>
        <taxon>Batrachia</taxon>
        <taxon>Anura</taxon>
        <taxon>Neobatrachia</taxon>
        <taxon>Ranoidea</taxon>
        <taxon>Ranidae</taxon>
        <taxon>Aquarana</taxon>
    </lineage>
</organism>
<name>A0A2G9QBG0_AQUCT</name>
<dbReference type="EMBL" id="KZ060091">
    <property type="protein sequence ID" value="PIO12836.1"/>
    <property type="molecule type" value="Genomic_DNA"/>
</dbReference>
<dbReference type="PANTHER" id="PTHR21505:SF8">
    <property type="entry name" value="DPT-YFP REPRESSOR BY OVEREXPRESSION, ISOFORM D-RELATED"/>
    <property type="match status" value="1"/>
</dbReference>
<dbReference type="EMBL" id="KZ060289">
    <property type="protein sequence ID" value="PIO12518.1"/>
    <property type="molecule type" value="Genomic_DNA"/>
</dbReference>
<sequence length="83" mass="9526">MELVKPVHPTADINFLKAKIGSLSSTYKRERKKVEDSQRSGAAADDVYVPRLWYHHSLRFFVRPDRTQAIAINTSFNTSFNIS</sequence>
<dbReference type="Proteomes" id="UP000228934">
    <property type="component" value="Unassembled WGS sequence"/>
</dbReference>
<evidence type="ECO:0008006" key="5">
    <source>
        <dbReference type="Google" id="ProtNLM"/>
    </source>
</evidence>